<evidence type="ECO:0000313" key="7">
    <source>
        <dbReference type="EMBL" id="MCB5198120.1"/>
    </source>
</evidence>
<comment type="caution">
    <text evidence="7">The sequence shown here is derived from an EMBL/GenBank/DDBJ whole genome shotgun (WGS) entry which is preliminary data.</text>
</comment>
<dbReference type="GO" id="GO:0004497">
    <property type="term" value="F:monooxygenase activity"/>
    <property type="evidence" value="ECO:0007669"/>
    <property type="project" value="UniProtKB-KW"/>
</dbReference>
<proteinExistence type="predicted"/>
<evidence type="ECO:0000256" key="3">
    <source>
        <dbReference type="ARBA" id="ARBA00022827"/>
    </source>
</evidence>
<organism evidence="7 8">
    <name type="scientific">Loktanella gaetbuli</name>
    <dbReference type="NCBI Taxonomy" id="2881335"/>
    <lineage>
        <taxon>Bacteria</taxon>
        <taxon>Pseudomonadati</taxon>
        <taxon>Pseudomonadota</taxon>
        <taxon>Alphaproteobacteria</taxon>
        <taxon>Rhodobacterales</taxon>
        <taxon>Roseobacteraceae</taxon>
        <taxon>Loktanella</taxon>
    </lineage>
</organism>
<dbReference type="InterPro" id="IPR036188">
    <property type="entry name" value="FAD/NAD-bd_sf"/>
</dbReference>
<dbReference type="PRINTS" id="PR00420">
    <property type="entry name" value="RNGMNOXGNASE"/>
</dbReference>
<dbReference type="PANTHER" id="PTHR13789:SF318">
    <property type="entry name" value="GERANYLGERANYL DIPHOSPHATE REDUCTASE"/>
    <property type="match status" value="1"/>
</dbReference>
<dbReference type="Gene3D" id="3.50.50.60">
    <property type="entry name" value="FAD/NAD(P)-binding domain"/>
    <property type="match status" value="1"/>
</dbReference>
<comment type="cofactor">
    <cofactor evidence="1">
        <name>FAD</name>
        <dbReference type="ChEBI" id="CHEBI:57692"/>
    </cofactor>
</comment>
<dbReference type="PANTHER" id="PTHR13789">
    <property type="entry name" value="MONOOXYGENASE"/>
    <property type="match status" value="1"/>
</dbReference>
<keyword evidence="3" id="KW-0274">FAD</keyword>
<protein>
    <submittedName>
        <fullName evidence="7">FAD-dependent monooxygenase</fullName>
    </submittedName>
</protein>
<keyword evidence="2" id="KW-0285">Flavoprotein</keyword>
<gene>
    <name evidence="7" type="ORF">LGQ03_02600</name>
</gene>
<dbReference type="InterPro" id="IPR002938">
    <property type="entry name" value="FAD-bd"/>
</dbReference>
<keyword evidence="5 7" id="KW-0503">Monooxygenase</keyword>
<reference evidence="7" key="1">
    <citation type="submission" date="2021-10" db="EMBL/GenBank/DDBJ databases">
        <title>Loktanella gaetbuli sp. nov., isolated from a tidal flat.</title>
        <authorList>
            <person name="Park S."/>
            <person name="Yoon J.-H."/>
        </authorList>
    </citation>
    <scope>NUCLEOTIDE SEQUENCE</scope>
    <source>
        <strain evidence="7">TSTF-M6</strain>
    </source>
</reference>
<keyword evidence="4" id="KW-0560">Oxidoreductase</keyword>
<dbReference type="RefSeq" id="WP_226747122.1">
    <property type="nucleotide sequence ID" value="NZ_JAJATZ010000001.1"/>
</dbReference>
<keyword evidence="8" id="KW-1185">Reference proteome</keyword>
<name>A0ABS8BQX0_9RHOB</name>
<evidence type="ECO:0000313" key="8">
    <source>
        <dbReference type="Proteomes" id="UP001138961"/>
    </source>
</evidence>
<accession>A0ABS8BQX0</accession>
<sequence length="365" mass="38677">MIAKRDVAVIGGGPAGLTTALALAMQGASVRVFEQAETLGDIGAGLQISPNGGRALAALGLTDALDRISLPSEAVVPTNGVTGRTVTRFDLTGQVPRYRFVARPDLIAMLAEACRARGVELCLGTRADDPRADLVVGADGIKSQVRARLNGADAPAFSGQVAWRAVVQAEAPPQARIWMMPGRHVVTYPLPGNRLNIVAVQERNDWAAEGWHHADTPQAMRDAFADACPALHDILWAVEVPLLWGLFRHPVAARWHDASHVLVGDAAHPTLPFLAQGANLALEDAVVLARCVARHGIAAGLPRYQALRAPRVTRAIAAADANAVNYHLSGVRQRAAHLGLAALGRMAPGAFINRLDWLYGYDPAG</sequence>
<evidence type="ECO:0000256" key="1">
    <source>
        <dbReference type="ARBA" id="ARBA00001974"/>
    </source>
</evidence>
<dbReference type="Proteomes" id="UP001138961">
    <property type="component" value="Unassembled WGS sequence"/>
</dbReference>
<dbReference type="SUPFAM" id="SSF51905">
    <property type="entry name" value="FAD/NAD(P)-binding domain"/>
    <property type="match status" value="1"/>
</dbReference>
<dbReference type="SUPFAM" id="SSF54373">
    <property type="entry name" value="FAD-linked reductases, C-terminal domain"/>
    <property type="match status" value="1"/>
</dbReference>
<evidence type="ECO:0000256" key="5">
    <source>
        <dbReference type="ARBA" id="ARBA00023033"/>
    </source>
</evidence>
<dbReference type="EMBL" id="JAJATZ010000001">
    <property type="protein sequence ID" value="MCB5198120.1"/>
    <property type="molecule type" value="Genomic_DNA"/>
</dbReference>
<feature type="domain" description="FAD-binding" evidence="6">
    <location>
        <begin position="6"/>
        <end position="317"/>
    </location>
</feature>
<evidence type="ECO:0000256" key="4">
    <source>
        <dbReference type="ARBA" id="ARBA00023002"/>
    </source>
</evidence>
<dbReference type="InterPro" id="IPR050493">
    <property type="entry name" value="FAD-dep_Monooxygenase_BioMet"/>
</dbReference>
<dbReference type="Pfam" id="PF01494">
    <property type="entry name" value="FAD_binding_3"/>
    <property type="match status" value="1"/>
</dbReference>
<evidence type="ECO:0000256" key="2">
    <source>
        <dbReference type="ARBA" id="ARBA00022630"/>
    </source>
</evidence>
<evidence type="ECO:0000259" key="6">
    <source>
        <dbReference type="Pfam" id="PF01494"/>
    </source>
</evidence>